<sequence>MRYEADRKDRTRQLIVEAAARRFRAEGIKSVGVASLMSSAGLTHGGFYAHFQSKEDLVVETCLAAFEETLSWLSAAIKAAPAGKKVRAMTEAYLSPHHRDHMDRGCFAAALSAEVSRMPDPVRKVMSDRLAALEKLASDAIQADGSDLSAKAMLGIMIGALSLSRVFPDKRTSEDYLVAARKLIESHC</sequence>
<keyword evidence="1" id="KW-0805">Transcription regulation</keyword>
<dbReference type="STRING" id="1462993.A6V36_09090"/>
<evidence type="ECO:0000313" key="8">
    <source>
        <dbReference type="Proteomes" id="UP000077961"/>
    </source>
</evidence>
<dbReference type="PROSITE" id="PS50977">
    <property type="entry name" value="HTH_TETR_2"/>
    <property type="match status" value="1"/>
</dbReference>
<dbReference type="PANTHER" id="PTHR47506">
    <property type="entry name" value="TRANSCRIPTIONAL REGULATORY PROTEIN"/>
    <property type="match status" value="1"/>
</dbReference>
<dbReference type="Gene3D" id="1.10.357.10">
    <property type="entry name" value="Tetracycline Repressor, domain 2"/>
    <property type="match status" value="1"/>
</dbReference>
<dbReference type="InterPro" id="IPR011075">
    <property type="entry name" value="TetR_C"/>
</dbReference>
<dbReference type="RefSeq" id="WP_064270522.1">
    <property type="nucleotide sequence ID" value="NZ_LXJZ01000198.1"/>
</dbReference>
<dbReference type="Pfam" id="PF16925">
    <property type="entry name" value="TetR_C_13"/>
    <property type="match status" value="1"/>
</dbReference>
<evidence type="ECO:0000256" key="3">
    <source>
        <dbReference type="ARBA" id="ARBA00023163"/>
    </source>
</evidence>
<accession>A0A1A9N799</accession>
<evidence type="ECO:0000256" key="4">
    <source>
        <dbReference type="PROSITE-ProRule" id="PRU00335"/>
    </source>
</evidence>
<evidence type="ECO:0000259" key="5">
    <source>
        <dbReference type="PROSITE" id="PS50977"/>
    </source>
</evidence>
<evidence type="ECO:0000313" key="7">
    <source>
        <dbReference type="EMBL" id="OAJ61157.1"/>
    </source>
</evidence>
<feature type="DNA-binding region" description="H-T-H motif" evidence="4">
    <location>
        <begin position="32"/>
        <end position="51"/>
    </location>
</feature>
<dbReference type="Proteomes" id="UP000078116">
    <property type="component" value="Unassembled WGS sequence"/>
</dbReference>
<dbReference type="Pfam" id="PF00440">
    <property type="entry name" value="TetR_N"/>
    <property type="match status" value="1"/>
</dbReference>
<protein>
    <recommendedName>
        <fullName evidence="5">HTH tetR-type domain-containing protein</fullName>
    </recommendedName>
</protein>
<keyword evidence="3" id="KW-0804">Transcription</keyword>
<proteinExistence type="predicted"/>
<dbReference type="Proteomes" id="UP000077961">
    <property type="component" value="Unassembled WGS sequence"/>
</dbReference>
<evidence type="ECO:0000313" key="6">
    <source>
        <dbReference type="EMBL" id="OAJ54974.1"/>
    </source>
</evidence>
<gene>
    <name evidence="6" type="ORF">A6V36_09090</name>
    <name evidence="7" type="ORF">A6V37_03425</name>
</gene>
<dbReference type="OrthoDB" id="9798857at2"/>
<dbReference type="InterPro" id="IPR001647">
    <property type="entry name" value="HTH_TetR"/>
</dbReference>
<evidence type="ECO:0000313" key="9">
    <source>
        <dbReference type="Proteomes" id="UP000078116"/>
    </source>
</evidence>
<dbReference type="InterPro" id="IPR036271">
    <property type="entry name" value="Tet_transcr_reg_TetR-rel_C_sf"/>
</dbReference>
<dbReference type="GO" id="GO:0003677">
    <property type="term" value="F:DNA binding"/>
    <property type="evidence" value="ECO:0007669"/>
    <property type="project" value="UniProtKB-UniRule"/>
</dbReference>
<dbReference type="AlphaFoldDB" id="A0A1A9N799"/>
<evidence type="ECO:0000256" key="2">
    <source>
        <dbReference type="ARBA" id="ARBA00023125"/>
    </source>
</evidence>
<keyword evidence="2 4" id="KW-0238">DNA-binding</keyword>
<dbReference type="PRINTS" id="PR00455">
    <property type="entry name" value="HTHTETR"/>
</dbReference>
<name>A0A1A9N799_9BURK</name>
<dbReference type="InterPro" id="IPR009057">
    <property type="entry name" value="Homeodomain-like_sf"/>
</dbReference>
<organism evidence="7 9">
    <name type="scientific">Paraburkholderia ginsengiterrae</name>
    <dbReference type="NCBI Taxonomy" id="1462993"/>
    <lineage>
        <taxon>Bacteria</taxon>
        <taxon>Pseudomonadati</taxon>
        <taxon>Pseudomonadota</taxon>
        <taxon>Betaproteobacteria</taxon>
        <taxon>Burkholderiales</taxon>
        <taxon>Burkholderiaceae</taxon>
        <taxon>Paraburkholderia</taxon>
    </lineage>
</organism>
<comment type="caution">
    <text evidence="7">The sequence shown here is derived from an EMBL/GenBank/DDBJ whole genome shotgun (WGS) entry which is preliminary data.</text>
</comment>
<evidence type="ECO:0000256" key="1">
    <source>
        <dbReference type="ARBA" id="ARBA00023015"/>
    </source>
</evidence>
<dbReference type="Gene3D" id="1.10.10.60">
    <property type="entry name" value="Homeodomain-like"/>
    <property type="match status" value="1"/>
</dbReference>
<feature type="domain" description="HTH tetR-type" evidence="5">
    <location>
        <begin position="9"/>
        <end position="69"/>
    </location>
</feature>
<dbReference type="EMBL" id="LXJZ01000198">
    <property type="protein sequence ID" value="OAJ54974.1"/>
    <property type="molecule type" value="Genomic_DNA"/>
</dbReference>
<dbReference type="EMBL" id="LXKA01000221">
    <property type="protein sequence ID" value="OAJ61157.1"/>
    <property type="molecule type" value="Genomic_DNA"/>
</dbReference>
<dbReference type="SUPFAM" id="SSF48498">
    <property type="entry name" value="Tetracyclin repressor-like, C-terminal domain"/>
    <property type="match status" value="1"/>
</dbReference>
<keyword evidence="8" id="KW-1185">Reference proteome</keyword>
<reference evidence="8 9" key="1">
    <citation type="submission" date="2016-04" db="EMBL/GenBank/DDBJ databases">
        <title>Reclassification of Paraburkholderia panaciterrae (Farh et al. 2015) Dobritsa &amp; Samadpour 2016 as a later homotypic synonym of Paraburkholderia ginsengiterrae (Farh et al. 2015) Dobritsa &amp; Samadpour 2016.</title>
        <authorList>
            <person name="Dobritsa A.P."/>
            <person name="Kutumbaka K."/>
            <person name="Samadpour M."/>
        </authorList>
    </citation>
    <scope>NUCLEOTIDE SEQUENCE [LARGE SCALE GENOMIC DNA]</scope>
    <source>
        <strain evidence="7 9">DCY85</strain>
        <strain evidence="6 8">DCY85-1</strain>
    </source>
</reference>
<dbReference type="SUPFAM" id="SSF46689">
    <property type="entry name" value="Homeodomain-like"/>
    <property type="match status" value="1"/>
</dbReference>
<dbReference type="PANTHER" id="PTHR47506:SF7">
    <property type="entry name" value="TRANSCRIPTIONAL REGULATORY PROTEIN"/>
    <property type="match status" value="1"/>
</dbReference>